<dbReference type="KEGG" id="msub:BK009_11120"/>
<dbReference type="Proteomes" id="UP000232631">
    <property type="component" value="Chromosome"/>
</dbReference>
<reference evidence="3 4" key="1">
    <citation type="submission" date="2016-10" db="EMBL/GenBank/DDBJ databases">
        <title>Comparative genomics between deep and shallow subseafloor isolates.</title>
        <authorList>
            <person name="Ishii S."/>
            <person name="Miller J.R."/>
            <person name="Sutton G."/>
            <person name="Suzuki S."/>
            <person name="Methe B."/>
            <person name="Inagaki F."/>
            <person name="Imachi H."/>
        </authorList>
    </citation>
    <scope>NUCLEOTIDE SEQUENCE [LARGE SCALE GENOMIC DNA]</scope>
    <source>
        <strain evidence="2 3">A8p</strain>
        <strain evidence="1 4">MO-MB1</strain>
    </source>
</reference>
<evidence type="ECO:0000313" key="2">
    <source>
        <dbReference type="EMBL" id="AUB61174.1"/>
    </source>
</evidence>
<dbReference type="GeneID" id="35123723"/>
<accession>A0A2H4VST9</accession>
<dbReference type="AlphaFoldDB" id="A0A2H4VST9"/>
<dbReference type="RefSeq" id="WP_100904966.1">
    <property type="nucleotide sequence ID" value="NZ_CP017766.1"/>
</dbReference>
<sequence length="87" mass="10160">MESDGIKRLKEVLRSRNCTVEKHSSVMEITFPKSEDADWFEKVFEDYQRESAVSCLMSMRPRGENAKHKFVFNVQDLGKFIALLEQS</sequence>
<evidence type="ECO:0000313" key="3">
    <source>
        <dbReference type="Proteomes" id="UP000232631"/>
    </source>
</evidence>
<dbReference type="EMBL" id="CP017766">
    <property type="protein sequence ID" value="AUB54986.1"/>
    <property type="molecule type" value="Genomic_DNA"/>
</dbReference>
<keyword evidence="3" id="KW-1185">Reference proteome</keyword>
<protein>
    <submittedName>
        <fullName evidence="2">Uncharacterized protein</fullName>
    </submittedName>
</protein>
<organism evidence="2 3">
    <name type="scientific">Methanobacterium subterraneum</name>
    <dbReference type="NCBI Taxonomy" id="59277"/>
    <lineage>
        <taxon>Archaea</taxon>
        <taxon>Methanobacteriati</taxon>
        <taxon>Methanobacteriota</taxon>
        <taxon>Methanomada group</taxon>
        <taxon>Methanobacteria</taxon>
        <taxon>Methanobacteriales</taxon>
        <taxon>Methanobacteriaceae</taxon>
        <taxon>Methanobacterium</taxon>
    </lineage>
</organism>
<dbReference type="EMBL" id="CP017768">
    <property type="protein sequence ID" value="AUB61174.1"/>
    <property type="molecule type" value="Genomic_DNA"/>
</dbReference>
<dbReference type="OrthoDB" id="67284at2157"/>
<accession>A0A2H4VA66</accession>
<gene>
    <name evidence="1" type="ORF">BK007_02430</name>
    <name evidence="2" type="ORF">BK009_11120</name>
</gene>
<evidence type="ECO:0000313" key="1">
    <source>
        <dbReference type="EMBL" id="AUB54986.1"/>
    </source>
</evidence>
<evidence type="ECO:0000313" key="4">
    <source>
        <dbReference type="Proteomes" id="UP000232806"/>
    </source>
</evidence>
<proteinExistence type="predicted"/>
<name>A0A2H4VST9_9EURY</name>
<dbReference type="Proteomes" id="UP000232806">
    <property type="component" value="Chromosome"/>
</dbReference>